<protein>
    <recommendedName>
        <fullName evidence="2">DUF2007 domain-containing protein</fullName>
    </recommendedName>
</protein>
<name>A0A645F3J0_9ZZZZ</name>
<gene>
    <name evidence="1" type="ORF">SDC9_155380</name>
</gene>
<organism evidence="1">
    <name type="scientific">bioreactor metagenome</name>
    <dbReference type="NCBI Taxonomy" id="1076179"/>
    <lineage>
        <taxon>unclassified sequences</taxon>
        <taxon>metagenomes</taxon>
        <taxon>ecological metagenomes</taxon>
    </lineage>
</organism>
<dbReference type="EMBL" id="VSSQ01054120">
    <property type="protein sequence ID" value="MPN08102.1"/>
    <property type="molecule type" value="Genomic_DNA"/>
</dbReference>
<dbReference type="AlphaFoldDB" id="A0A645F3J0"/>
<comment type="caution">
    <text evidence="1">The sequence shown here is derived from an EMBL/GenBank/DDBJ whole genome shotgun (WGS) entry which is preliminary data.</text>
</comment>
<evidence type="ECO:0000313" key="1">
    <source>
        <dbReference type="EMBL" id="MPN08102.1"/>
    </source>
</evidence>
<sequence>MDTVAFVFYSATVAQGAKKRLEKIGIQGEIMKTRKGLITPSCVYNLVLNSKDLYKAKTELDSYMYDYDILA</sequence>
<accession>A0A645F3J0</accession>
<proteinExistence type="predicted"/>
<evidence type="ECO:0008006" key="2">
    <source>
        <dbReference type="Google" id="ProtNLM"/>
    </source>
</evidence>
<reference evidence="1" key="1">
    <citation type="submission" date="2019-08" db="EMBL/GenBank/DDBJ databases">
        <authorList>
            <person name="Kucharzyk K."/>
            <person name="Murdoch R.W."/>
            <person name="Higgins S."/>
            <person name="Loffler F."/>
        </authorList>
    </citation>
    <scope>NUCLEOTIDE SEQUENCE</scope>
</reference>